<dbReference type="GO" id="GO:0047372">
    <property type="term" value="F:monoacylglycerol lipase activity"/>
    <property type="evidence" value="ECO:0007669"/>
    <property type="project" value="TreeGrafter"/>
</dbReference>
<evidence type="ECO:0000313" key="1">
    <source>
        <dbReference type="EMBL" id="WMV40260.1"/>
    </source>
</evidence>
<dbReference type="PANTHER" id="PTHR32176:SF85">
    <property type="entry name" value="PATATIN GROUP D-2"/>
    <property type="match status" value="1"/>
</dbReference>
<name>A0AAF0U6N6_SOLVR</name>
<dbReference type="PANTHER" id="PTHR32176">
    <property type="entry name" value="XYLOSE ISOMERASE"/>
    <property type="match status" value="1"/>
</dbReference>
<dbReference type="InterPro" id="IPR016035">
    <property type="entry name" value="Acyl_Trfase/lysoPLipase"/>
</dbReference>
<keyword evidence="2" id="KW-1185">Reference proteome</keyword>
<evidence type="ECO:0000313" key="2">
    <source>
        <dbReference type="Proteomes" id="UP001234989"/>
    </source>
</evidence>
<accession>A0AAF0U6N6</accession>
<proteinExistence type="predicted"/>
<dbReference type="AlphaFoldDB" id="A0AAF0U6N6"/>
<protein>
    <submittedName>
        <fullName evidence="1">Uncharacterized protein</fullName>
    </submittedName>
</protein>
<organism evidence="1 2">
    <name type="scientific">Solanum verrucosum</name>
    <dbReference type="NCBI Taxonomy" id="315347"/>
    <lineage>
        <taxon>Eukaryota</taxon>
        <taxon>Viridiplantae</taxon>
        <taxon>Streptophyta</taxon>
        <taxon>Embryophyta</taxon>
        <taxon>Tracheophyta</taxon>
        <taxon>Spermatophyta</taxon>
        <taxon>Magnoliopsida</taxon>
        <taxon>eudicotyledons</taxon>
        <taxon>Gunneridae</taxon>
        <taxon>Pentapetalae</taxon>
        <taxon>asterids</taxon>
        <taxon>lamiids</taxon>
        <taxon>Solanales</taxon>
        <taxon>Solanaceae</taxon>
        <taxon>Solanoideae</taxon>
        <taxon>Solaneae</taxon>
        <taxon>Solanum</taxon>
    </lineage>
</organism>
<gene>
    <name evidence="1" type="ORF">MTR67_033645</name>
</gene>
<reference evidence="1" key="1">
    <citation type="submission" date="2023-08" db="EMBL/GenBank/DDBJ databases">
        <title>A de novo genome assembly of Solanum verrucosum Schlechtendal, a Mexican diploid species geographically isolated from the other diploid A-genome species in potato relatives.</title>
        <authorList>
            <person name="Hosaka K."/>
        </authorList>
    </citation>
    <scope>NUCLEOTIDE SEQUENCE</scope>
    <source>
        <tissue evidence="1">Young leaves</tissue>
    </source>
</reference>
<dbReference type="SUPFAM" id="SSF52151">
    <property type="entry name" value="FabD/lysophospholipase-like"/>
    <property type="match status" value="1"/>
</dbReference>
<dbReference type="Proteomes" id="UP001234989">
    <property type="component" value="Chromosome 8"/>
</dbReference>
<dbReference type="GO" id="GO:0004620">
    <property type="term" value="F:phospholipase activity"/>
    <property type="evidence" value="ECO:0007669"/>
    <property type="project" value="TreeGrafter"/>
</dbReference>
<sequence>MLLLSLGTGTNSEFYETYTAEEAAKWAIFRWMSVIQKMTNAASSYMTDYYLSTTFQALDSQNNYLRVQENALTVSTTAMDNATEANMKLLVQVGENLLKKQNSKEDPETNEEALKR</sequence>
<dbReference type="Gene3D" id="3.40.1090.10">
    <property type="entry name" value="Cytosolic phospholipase A2 catalytic domain"/>
    <property type="match status" value="1"/>
</dbReference>
<dbReference type="EMBL" id="CP133619">
    <property type="protein sequence ID" value="WMV40260.1"/>
    <property type="molecule type" value="Genomic_DNA"/>
</dbReference>